<dbReference type="Pfam" id="PF00069">
    <property type="entry name" value="Pkinase"/>
    <property type="match status" value="1"/>
</dbReference>
<feature type="domain" description="Protein kinase" evidence="2">
    <location>
        <begin position="776"/>
        <end position="1197"/>
    </location>
</feature>
<dbReference type="SUPFAM" id="SSF56112">
    <property type="entry name" value="Protein kinase-like (PK-like)"/>
    <property type="match status" value="1"/>
</dbReference>
<dbReference type="PANTHER" id="PTHR44329">
    <property type="entry name" value="SERINE/THREONINE-PROTEIN KINASE TNNI3K-RELATED"/>
    <property type="match status" value="1"/>
</dbReference>
<dbReference type="Gene3D" id="3.30.200.20">
    <property type="entry name" value="Phosphorylase Kinase, domain 1"/>
    <property type="match status" value="1"/>
</dbReference>
<keyword evidence="4" id="KW-1185">Reference proteome</keyword>
<feature type="region of interest" description="Disordered" evidence="1">
    <location>
        <begin position="539"/>
        <end position="585"/>
    </location>
</feature>
<dbReference type="InterPro" id="IPR000719">
    <property type="entry name" value="Prot_kinase_dom"/>
</dbReference>
<dbReference type="EMBL" id="JAEHOE010000002">
    <property type="protein sequence ID" value="KAG2501421.1"/>
    <property type="molecule type" value="Genomic_DNA"/>
</dbReference>
<sequence length="1198" mass="122350">MPTLDLASLSGVLTVPANGSVVIRNLRLTGVLLPTSPYPLPASSFVVPSALRLPPRGSAPSSASPPPPLELSNVLLSTPSCAALSIHQTLACSAAPSPNFTVTPSALVVHRYTSPAADLTNVTLVCVGRPAPYPCLASVADTGADALEAIRTMQGQAQALAASDLTPGLPPISNLYLRGHVILSESSDDDQPARLQPIALEVGRLVIAGAADGTTTLDLAGTSSLITVSLDASVQLHNLTLANPPVGPLSESPYRLLRLPLWTFSFPRMLLGSSLGPILAVEGGTVRDIPPEEMAAYFADLGYPNVEFDDPEFGSTPGPVPPALAPCFCIWAIDIFTSVRGMQDPGSAVGLLLSEVETWSTRMVMRDVRLVAATTPAAHAEAAAPAVTALSAPAPGADPLGPAACQSSPLCKLFPAGERTLANALDFKLSMVRQQTVRSLSLVELSFVNNGFADTGAFALAMPVVSVVVDPSNEELQTSEPVNKTARVERPGVIAGDPWAAVVLDLNELRNAINISGSKAALSIQYCVLVGLPSAAKGLGGGARGSTPAPAPLAPVVGPVSPGEGVGPSTELSGGPNVGGGAGAQLTAAPRAGTQGLAPSLANLTSCLWSMDFDRVNATPPEQRITDLPYVSLDSVVLLVPQPELALLAWAWALGSRAGGAEEAAAALAAVTSNAGLAGELAAMALRSRLEPDSAAAALVAATIASSSLSTPDTALGAFAATTSVTFATLSWCGLVGRNVTLASQLPPSLIDLALTGGLAPERLQPPALGLPWAALQPCGELGRGAQGVVYRGTWRGLPVAVKSMLLQCDGGGGRERVRRAIQEAAISASVSQPHVVATYTHLLQRMGAEDGFGPSSAPAPATGSDLQLSSDTRSSRILATQQGAELQVWKLTLVQELCDATSVRVCLDNGALARCRSVPQQPAPQPSVRILRIPGSSCSGGATSGACSTASNDWAPVVLPAMQRASPPEEPVPPSEGLLYPRVALSVALHAARGLAHLHSLGIVHGDVSSSNILLQSARPRQLPAPTSMSGAAGAATAGQPGSAGLGAERDAHGFGYVAKVCDFGSSGRLDAAGEQTHLTGPARRSSAYSAPELVRSGHAGPSGDVYALALVAWELAWGASLPSLLSRPEGSGLQAWLTQQALADPAEATALPPGLLPWPPHLPPALPELAAACLREAAAERPKMAEVCQRLEGMLG</sequence>
<proteinExistence type="predicted"/>
<dbReference type="GO" id="GO:0005524">
    <property type="term" value="F:ATP binding"/>
    <property type="evidence" value="ECO:0007669"/>
    <property type="project" value="InterPro"/>
</dbReference>
<dbReference type="PROSITE" id="PS50011">
    <property type="entry name" value="PROTEIN_KINASE_DOM"/>
    <property type="match status" value="1"/>
</dbReference>
<evidence type="ECO:0000256" key="1">
    <source>
        <dbReference type="SAM" id="MobiDB-lite"/>
    </source>
</evidence>
<dbReference type="OrthoDB" id="550951at2759"/>
<dbReference type="GO" id="GO:0004674">
    <property type="term" value="F:protein serine/threonine kinase activity"/>
    <property type="evidence" value="ECO:0007669"/>
    <property type="project" value="TreeGrafter"/>
</dbReference>
<feature type="region of interest" description="Disordered" evidence="1">
    <location>
        <begin position="850"/>
        <end position="871"/>
    </location>
</feature>
<evidence type="ECO:0000313" key="4">
    <source>
        <dbReference type="Proteomes" id="UP000612055"/>
    </source>
</evidence>
<feature type="compositionally biased region" description="Low complexity" evidence="1">
    <location>
        <begin position="1025"/>
        <end position="1044"/>
    </location>
</feature>
<dbReference type="AlphaFoldDB" id="A0A835YF68"/>
<dbReference type="PANTHER" id="PTHR44329:SF214">
    <property type="entry name" value="PROTEIN KINASE DOMAIN-CONTAINING PROTEIN"/>
    <property type="match status" value="1"/>
</dbReference>
<protein>
    <recommendedName>
        <fullName evidence="2">Protein kinase domain-containing protein</fullName>
    </recommendedName>
</protein>
<evidence type="ECO:0000313" key="3">
    <source>
        <dbReference type="EMBL" id="KAG2501421.1"/>
    </source>
</evidence>
<feature type="compositionally biased region" description="Low complexity" evidence="1">
    <location>
        <begin position="554"/>
        <end position="569"/>
    </location>
</feature>
<dbReference type="InterPro" id="IPR051681">
    <property type="entry name" value="Ser/Thr_Kinases-Pseudokinases"/>
</dbReference>
<accession>A0A835YF68</accession>
<dbReference type="InterPro" id="IPR011009">
    <property type="entry name" value="Kinase-like_dom_sf"/>
</dbReference>
<dbReference type="Proteomes" id="UP000612055">
    <property type="component" value="Unassembled WGS sequence"/>
</dbReference>
<feature type="region of interest" description="Disordered" evidence="1">
    <location>
        <begin position="1022"/>
        <end position="1046"/>
    </location>
</feature>
<organism evidence="3 4">
    <name type="scientific">Edaphochlamys debaryana</name>
    <dbReference type="NCBI Taxonomy" id="47281"/>
    <lineage>
        <taxon>Eukaryota</taxon>
        <taxon>Viridiplantae</taxon>
        <taxon>Chlorophyta</taxon>
        <taxon>core chlorophytes</taxon>
        <taxon>Chlorophyceae</taxon>
        <taxon>CS clade</taxon>
        <taxon>Chlamydomonadales</taxon>
        <taxon>Chlamydomonadales incertae sedis</taxon>
        <taxon>Edaphochlamys</taxon>
    </lineage>
</organism>
<comment type="caution">
    <text evidence="3">The sequence shown here is derived from an EMBL/GenBank/DDBJ whole genome shotgun (WGS) entry which is preliminary data.</text>
</comment>
<reference evidence="3" key="1">
    <citation type="journal article" date="2020" name="bioRxiv">
        <title>Comparative genomics of Chlamydomonas.</title>
        <authorList>
            <person name="Craig R.J."/>
            <person name="Hasan A.R."/>
            <person name="Ness R.W."/>
            <person name="Keightley P.D."/>
        </authorList>
    </citation>
    <scope>NUCLEOTIDE SEQUENCE</scope>
    <source>
        <strain evidence="3">CCAP 11/70</strain>
    </source>
</reference>
<gene>
    <name evidence="3" type="ORF">HYH03_001204</name>
</gene>
<dbReference type="PROSITE" id="PS00109">
    <property type="entry name" value="PROTEIN_KINASE_TYR"/>
    <property type="match status" value="1"/>
</dbReference>
<dbReference type="Gene3D" id="1.10.510.10">
    <property type="entry name" value="Transferase(Phosphotransferase) domain 1"/>
    <property type="match status" value="1"/>
</dbReference>
<name>A0A835YF68_9CHLO</name>
<dbReference type="InterPro" id="IPR008266">
    <property type="entry name" value="Tyr_kinase_AS"/>
</dbReference>
<evidence type="ECO:0000259" key="2">
    <source>
        <dbReference type="PROSITE" id="PS50011"/>
    </source>
</evidence>